<dbReference type="GO" id="GO:0008374">
    <property type="term" value="F:O-acyltransferase activity"/>
    <property type="evidence" value="ECO:0007669"/>
    <property type="project" value="TreeGrafter"/>
</dbReference>
<evidence type="ECO:0000256" key="4">
    <source>
        <dbReference type="ARBA" id="ARBA00023315"/>
    </source>
</evidence>
<dbReference type="Proteomes" id="UP000366872">
    <property type="component" value="Unassembled WGS sequence"/>
</dbReference>
<reference evidence="5 6" key="1">
    <citation type="submission" date="2019-04" db="EMBL/GenBank/DDBJ databases">
        <authorList>
            <person name="Van Vliet M D."/>
        </authorList>
    </citation>
    <scope>NUCLEOTIDE SEQUENCE [LARGE SCALE GENOMIC DNA]</scope>
    <source>
        <strain evidence="5 6">F1</strain>
    </source>
</reference>
<keyword evidence="3" id="KW-0677">Repeat</keyword>
<evidence type="ECO:0000256" key="2">
    <source>
        <dbReference type="ARBA" id="ARBA00022679"/>
    </source>
</evidence>
<comment type="similarity">
    <text evidence="1">Belongs to the transferase hexapeptide repeat family.</text>
</comment>
<dbReference type="InterPro" id="IPR001451">
    <property type="entry name" value="Hexapep"/>
</dbReference>
<evidence type="ECO:0000313" key="6">
    <source>
        <dbReference type="Proteomes" id="UP000366872"/>
    </source>
</evidence>
<dbReference type="InterPro" id="IPR018357">
    <property type="entry name" value="Hexapep_transf_CS"/>
</dbReference>
<dbReference type="CDD" id="cd04647">
    <property type="entry name" value="LbH_MAT_like"/>
    <property type="match status" value="1"/>
</dbReference>
<dbReference type="Gene3D" id="2.160.10.10">
    <property type="entry name" value="Hexapeptide repeat proteins"/>
    <property type="match status" value="1"/>
</dbReference>
<keyword evidence="4" id="KW-0012">Acyltransferase</keyword>
<protein>
    <submittedName>
        <fullName evidence="5">Acetyltransferase</fullName>
    </submittedName>
</protein>
<dbReference type="PANTHER" id="PTHR23416">
    <property type="entry name" value="SIALIC ACID SYNTHASE-RELATED"/>
    <property type="match status" value="1"/>
</dbReference>
<dbReference type="InterPro" id="IPR051159">
    <property type="entry name" value="Hexapeptide_acetyltransf"/>
</dbReference>
<dbReference type="RefSeq" id="WP_136080908.1">
    <property type="nucleotide sequence ID" value="NZ_CAAHFG010000002.1"/>
</dbReference>
<keyword evidence="2 5" id="KW-0808">Transferase</keyword>
<name>A0A6C2U7F7_PONDE</name>
<evidence type="ECO:0000313" key="5">
    <source>
        <dbReference type="EMBL" id="VGO15336.1"/>
    </source>
</evidence>
<dbReference type="Pfam" id="PF14602">
    <property type="entry name" value="Hexapep_2"/>
    <property type="match status" value="1"/>
</dbReference>
<sequence>MAVETMFTHPALGAEVVQELFGKAGSHVVVSEPCEFNFSKNIEIEDYVYIGPHSFWDATGGIKIGTNVMFGPHTKIWTLNHNFYAGAEYLPYDYHDILKPVSIGDNAWIGLGAMLCPGITVGEGAIVGMGAVVTKDVPPLAIVGGNPAKVLRHRDEAEYNRLKTENKLYLKDKFTPGNIKQKIPISWEEFQKKQADNHE</sequence>
<dbReference type="EMBL" id="CAAHFG010000002">
    <property type="protein sequence ID" value="VGO15336.1"/>
    <property type="molecule type" value="Genomic_DNA"/>
</dbReference>
<dbReference type="PANTHER" id="PTHR23416:SF23">
    <property type="entry name" value="ACETYLTRANSFERASE C18B11.09C-RELATED"/>
    <property type="match status" value="1"/>
</dbReference>
<dbReference type="InterPro" id="IPR011004">
    <property type="entry name" value="Trimer_LpxA-like_sf"/>
</dbReference>
<evidence type="ECO:0000256" key="3">
    <source>
        <dbReference type="ARBA" id="ARBA00022737"/>
    </source>
</evidence>
<dbReference type="SUPFAM" id="SSF51161">
    <property type="entry name" value="Trimeric LpxA-like enzymes"/>
    <property type="match status" value="1"/>
</dbReference>
<dbReference type="PROSITE" id="PS00101">
    <property type="entry name" value="HEXAPEP_TRANSFERASES"/>
    <property type="match status" value="1"/>
</dbReference>
<gene>
    <name evidence="5" type="ORF">PDESU_03919</name>
</gene>
<evidence type="ECO:0000256" key="1">
    <source>
        <dbReference type="ARBA" id="ARBA00007274"/>
    </source>
</evidence>
<keyword evidence="6" id="KW-1185">Reference proteome</keyword>
<organism evidence="5 6">
    <name type="scientific">Pontiella desulfatans</name>
    <dbReference type="NCBI Taxonomy" id="2750659"/>
    <lineage>
        <taxon>Bacteria</taxon>
        <taxon>Pseudomonadati</taxon>
        <taxon>Kiritimatiellota</taxon>
        <taxon>Kiritimatiellia</taxon>
        <taxon>Kiritimatiellales</taxon>
        <taxon>Pontiellaceae</taxon>
        <taxon>Pontiella</taxon>
    </lineage>
</organism>
<dbReference type="AlphaFoldDB" id="A0A6C2U7F7"/>
<accession>A0A6C2U7F7</accession>
<proteinExistence type="inferred from homology"/>